<dbReference type="InterPro" id="IPR019752">
    <property type="entry name" value="Pyrv/ketoisovalerate_OxRed_cat"/>
</dbReference>
<evidence type="ECO:0000313" key="3">
    <source>
        <dbReference type="EMBL" id="SMB93733.1"/>
    </source>
</evidence>
<gene>
    <name evidence="3" type="ORF">SAMN00808754_0905</name>
</gene>
<evidence type="ECO:0000259" key="2">
    <source>
        <dbReference type="Pfam" id="PF01558"/>
    </source>
</evidence>
<keyword evidence="1" id="KW-0560">Oxidoreductase</keyword>
<dbReference type="OrthoDB" id="9789125at2"/>
<dbReference type="EMBL" id="LT838272">
    <property type="protein sequence ID" value="SMB93733.1"/>
    <property type="molecule type" value="Genomic_DNA"/>
</dbReference>
<evidence type="ECO:0000313" key="4">
    <source>
        <dbReference type="Proteomes" id="UP000192569"/>
    </source>
</evidence>
<dbReference type="STRING" id="698762.SAMN00808754_0905"/>
<dbReference type="Gene3D" id="3.40.920.10">
    <property type="entry name" value="Pyruvate-ferredoxin oxidoreductase, PFOR, domain III"/>
    <property type="match status" value="1"/>
</dbReference>
<organism evidence="3 4">
    <name type="scientific">Thermanaeromonas toyohensis ToBE</name>
    <dbReference type="NCBI Taxonomy" id="698762"/>
    <lineage>
        <taxon>Bacteria</taxon>
        <taxon>Bacillati</taxon>
        <taxon>Bacillota</taxon>
        <taxon>Clostridia</taxon>
        <taxon>Neomoorellales</taxon>
        <taxon>Neomoorellaceae</taxon>
        <taxon>Thermanaeromonas</taxon>
    </lineage>
</organism>
<name>A0A1W1VKC0_9FIRM</name>
<dbReference type="SUPFAM" id="SSF53323">
    <property type="entry name" value="Pyruvate-ferredoxin oxidoreductase, PFOR, domain III"/>
    <property type="match status" value="1"/>
</dbReference>
<dbReference type="AlphaFoldDB" id="A0A1W1VKC0"/>
<dbReference type="InterPro" id="IPR052554">
    <property type="entry name" value="2-oxoglutarate_synth_KorC"/>
</dbReference>
<accession>A0A1W1VKC0</accession>
<dbReference type="PANTHER" id="PTHR42730">
    <property type="entry name" value="2-OXOGLUTARATE SYNTHASE SUBUNIT KORC"/>
    <property type="match status" value="1"/>
</dbReference>
<dbReference type="Pfam" id="PF01558">
    <property type="entry name" value="POR"/>
    <property type="match status" value="1"/>
</dbReference>
<dbReference type="GO" id="GO:0016903">
    <property type="term" value="F:oxidoreductase activity, acting on the aldehyde or oxo group of donors"/>
    <property type="evidence" value="ECO:0007669"/>
    <property type="project" value="InterPro"/>
</dbReference>
<proteinExistence type="predicted"/>
<protein>
    <submittedName>
        <fullName evidence="3">2-oxoglutarate ferredoxin oxidoreductase subunit gamma</fullName>
    </submittedName>
</protein>
<dbReference type="PANTHER" id="PTHR42730:SF1">
    <property type="entry name" value="2-OXOGLUTARATE SYNTHASE SUBUNIT KORC"/>
    <property type="match status" value="1"/>
</dbReference>
<feature type="domain" description="Pyruvate/ketoisovalerate oxidoreductase catalytic" evidence="2">
    <location>
        <begin position="13"/>
        <end position="172"/>
    </location>
</feature>
<dbReference type="InterPro" id="IPR002869">
    <property type="entry name" value="Pyrv_flavodox_OxRed_cen"/>
</dbReference>
<reference evidence="3 4" key="1">
    <citation type="submission" date="2017-04" db="EMBL/GenBank/DDBJ databases">
        <authorList>
            <person name="Afonso C.L."/>
            <person name="Miller P.J."/>
            <person name="Scott M.A."/>
            <person name="Spackman E."/>
            <person name="Goraichik I."/>
            <person name="Dimitrov K.M."/>
            <person name="Suarez D.L."/>
            <person name="Swayne D.E."/>
        </authorList>
    </citation>
    <scope>NUCLEOTIDE SEQUENCE [LARGE SCALE GENOMIC DNA]</scope>
    <source>
        <strain evidence="3 4">ToBE</strain>
    </source>
</reference>
<evidence type="ECO:0000256" key="1">
    <source>
        <dbReference type="ARBA" id="ARBA00023002"/>
    </source>
</evidence>
<dbReference type="RefSeq" id="WP_084664411.1">
    <property type="nucleotide sequence ID" value="NZ_LT838272.1"/>
</dbReference>
<dbReference type="Proteomes" id="UP000192569">
    <property type="component" value="Chromosome I"/>
</dbReference>
<keyword evidence="4" id="KW-1185">Reference proteome</keyword>
<sequence length="175" mass="19331">MAKRTEVLVSGFGGQGVVRIGQALSLAAVYQGLYTTMLISHGTETRGGYVRSQVVMSEEPIDSPVVENPDYFCALSKAAYNRFKHLVSHGIIIYDPGYVEPDDSLKVKQIPLNARDLAEEKLGRELFANAIVMGALSKLMAGLLDKDIVIKAMLERIPRFHEENKKAFELGYSLL</sequence>